<dbReference type="GO" id="GO:0004821">
    <property type="term" value="F:histidine-tRNA ligase activity"/>
    <property type="evidence" value="ECO:0007669"/>
    <property type="project" value="TreeGrafter"/>
</dbReference>
<dbReference type="EMBL" id="PHUF01000004">
    <property type="protein sequence ID" value="PKB14411.1"/>
    <property type="molecule type" value="Genomic_DNA"/>
</dbReference>
<comment type="caution">
    <text evidence="3">The sequence shown here is derived from an EMBL/GenBank/DDBJ whole genome shotgun (WGS) entry which is preliminary data.</text>
</comment>
<keyword evidence="4" id="KW-1185">Reference proteome</keyword>
<dbReference type="AlphaFoldDB" id="A0A2N0H623"/>
<gene>
    <name evidence="3" type="ORF">B0I00_1999</name>
</gene>
<dbReference type="InterPro" id="IPR041715">
    <property type="entry name" value="HisRS-like_core"/>
</dbReference>
<dbReference type="SUPFAM" id="SSF55681">
    <property type="entry name" value="Class II aaRS and biotin synthetases"/>
    <property type="match status" value="1"/>
</dbReference>
<evidence type="ECO:0000313" key="4">
    <source>
        <dbReference type="Proteomes" id="UP000232587"/>
    </source>
</evidence>
<dbReference type="InterPro" id="IPR045864">
    <property type="entry name" value="aa-tRNA-synth_II/BPL/LPL"/>
</dbReference>
<sequence length="375" mass="39643">MQETDRDLLPEGLEDRLPLAAAVATRVMRSALDVLDIHGYDRVQPPSIEFEKSLASRMAGVQPRRMFRFVDPASLRTLALRSDMTPQLGRIASTSLAAAPRPLRLCYAGQVVTIKGDGLDPTRERLQLGAELIGMDSVAAAGEIVAVAIEALRAAGATGVSVDFTLPDLVDTLAAKALPLAPDAIAAVRRELDAKDAGGLVAAGGAAYLPLLTAIGPFDAAIERLSAIDAGGALATRIAALRTIAARIGKAARLTLDPSERHGFEYQSWFGFSIYADGLSGVLGRGGSYTIKSNRADKADEPAIGFSLYPDTLIDRLAEAEPRRDALFLPLGHDPVHAARLRAIGWRTVAALGEGCEERALGCSHRLENGEAVPV</sequence>
<dbReference type="InterPro" id="IPR004516">
    <property type="entry name" value="HisRS/HisZ"/>
</dbReference>
<dbReference type="GO" id="GO:0016757">
    <property type="term" value="F:glycosyltransferase activity"/>
    <property type="evidence" value="ECO:0007669"/>
    <property type="project" value="UniProtKB-KW"/>
</dbReference>
<dbReference type="PANTHER" id="PTHR43707">
    <property type="entry name" value="HISTIDYL-TRNA SYNTHETASE"/>
    <property type="match status" value="1"/>
</dbReference>
<evidence type="ECO:0000256" key="1">
    <source>
        <dbReference type="PIRSR" id="PIRSR001549-1"/>
    </source>
</evidence>
<proteinExistence type="predicted"/>
<reference evidence="3 4" key="1">
    <citation type="submission" date="2017-11" db="EMBL/GenBank/DDBJ databases">
        <title>Genomic Encyclopedia of Type Strains, Phase III (KMG-III): the genomes of soil and plant-associated and newly described type strains.</title>
        <authorList>
            <person name="Whitman W."/>
        </authorList>
    </citation>
    <scope>NUCLEOTIDE SEQUENCE [LARGE SCALE GENOMIC DNA]</scope>
    <source>
        <strain evidence="3 4">CGMCC 1.12274</strain>
    </source>
</reference>
<accession>A0A2N0H623</accession>
<dbReference type="GO" id="GO:0005737">
    <property type="term" value="C:cytoplasm"/>
    <property type="evidence" value="ECO:0007669"/>
    <property type="project" value="InterPro"/>
</dbReference>
<keyword evidence="3" id="KW-0808">Transferase</keyword>
<name>A0A2N0H623_9SPHN</name>
<dbReference type="Pfam" id="PF13393">
    <property type="entry name" value="tRNA-synt_His"/>
    <property type="match status" value="1"/>
</dbReference>
<dbReference type="GO" id="GO:0006427">
    <property type="term" value="P:histidyl-tRNA aminoacylation"/>
    <property type="evidence" value="ECO:0007669"/>
    <property type="project" value="TreeGrafter"/>
</dbReference>
<dbReference type="OrthoDB" id="9769617at2"/>
<dbReference type="Gene3D" id="3.30.930.10">
    <property type="entry name" value="Bira Bifunctional Protein, Domain 2"/>
    <property type="match status" value="1"/>
</dbReference>
<keyword evidence="3" id="KW-0328">Glycosyltransferase</keyword>
<dbReference type="PANTHER" id="PTHR43707:SF1">
    <property type="entry name" value="HISTIDINE--TRNA LIGASE, MITOCHONDRIAL-RELATED"/>
    <property type="match status" value="1"/>
</dbReference>
<feature type="binding site" evidence="1">
    <location>
        <position position="127"/>
    </location>
    <ligand>
        <name>L-histidine</name>
        <dbReference type="ChEBI" id="CHEBI:57595"/>
    </ligand>
</feature>
<evidence type="ECO:0000259" key="2">
    <source>
        <dbReference type="Pfam" id="PF13393"/>
    </source>
</evidence>
<evidence type="ECO:0000313" key="3">
    <source>
        <dbReference type="EMBL" id="PKB14411.1"/>
    </source>
</evidence>
<feature type="domain" description="Class II Histidinyl-tRNA synthetase (HisRS)-like catalytic core" evidence="2">
    <location>
        <begin position="12"/>
        <end position="313"/>
    </location>
</feature>
<dbReference type="Proteomes" id="UP000232587">
    <property type="component" value="Unassembled WGS sequence"/>
</dbReference>
<dbReference type="PIRSF" id="PIRSF001549">
    <property type="entry name" value="His-tRNA_synth"/>
    <property type="match status" value="1"/>
</dbReference>
<protein>
    <submittedName>
        <fullName evidence="3">ATP phosphoribosyltransferase regulatory subunit</fullName>
    </submittedName>
</protein>
<organism evidence="3 4">
    <name type="scientific">Novosphingobium kunmingense</name>
    <dbReference type="NCBI Taxonomy" id="1211806"/>
    <lineage>
        <taxon>Bacteria</taxon>
        <taxon>Pseudomonadati</taxon>
        <taxon>Pseudomonadota</taxon>
        <taxon>Alphaproteobacteria</taxon>
        <taxon>Sphingomonadales</taxon>
        <taxon>Sphingomonadaceae</taxon>
        <taxon>Novosphingobium</taxon>
    </lineage>
</organism>
<feature type="binding site" evidence="1">
    <location>
        <begin position="83"/>
        <end position="85"/>
    </location>
    <ligand>
        <name>L-histidine</name>
        <dbReference type="ChEBI" id="CHEBI:57595"/>
    </ligand>
</feature>
<feature type="binding site" evidence="1">
    <location>
        <position position="131"/>
    </location>
    <ligand>
        <name>L-histidine</name>
        <dbReference type="ChEBI" id="CHEBI:57595"/>
    </ligand>
</feature>
<dbReference type="RefSeq" id="WP_100867258.1">
    <property type="nucleotide sequence ID" value="NZ_PHUF01000004.1"/>
</dbReference>